<feature type="chain" id="PRO_5029533137" description="Cystatin domain-containing protein" evidence="6">
    <location>
        <begin position="27"/>
        <end position="220"/>
    </location>
</feature>
<evidence type="ECO:0000256" key="4">
    <source>
        <dbReference type="ARBA" id="ARBA00023157"/>
    </source>
</evidence>
<comment type="similarity">
    <text evidence="1">Belongs to the cystatin family.</text>
</comment>
<evidence type="ECO:0000256" key="1">
    <source>
        <dbReference type="ARBA" id="ARBA00009403"/>
    </source>
</evidence>
<protein>
    <recommendedName>
        <fullName evidence="7">Cystatin domain-containing protein</fullName>
    </recommendedName>
</protein>
<dbReference type="CDD" id="cd00042">
    <property type="entry name" value="CY"/>
    <property type="match status" value="1"/>
</dbReference>
<gene>
    <name evidence="8" type="ORF">HPG69_008662</name>
</gene>
<keyword evidence="3" id="KW-0789">Thiol protease inhibitor</keyword>
<dbReference type="InterPro" id="IPR046350">
    <property type="entry name" value="Cystatin_sf"/>
</dbReference>
<keyword evidence="2" id="KW-0646">Protease inhibitor</keyword>
<feature type="region of interest" description="Disordered" evidence="5">
    <location>
        <begin position="77"/>
        <end position="137"/>
    </location>
</feature>
<reference evidence="8 9" key="1">
    <citation type="journal article" date="2020" name="Mol. Biol. Evol.">
        <title>Interspecific Gene Flow and the Evolution of Specialization in Black and White Rhinoceros.</title>
        <authorList>
            <person name="Moodley Y."/>
            <person name="Westbury M.V."/>
            <person name="Russo I.M."/>
            <person name="Gopalakrishnan S."/>
            <person name="Rakotoarivelo A."/>
            <person name="Olsen R.A."/>
            <person name="Prost S."/>
            <person name="Tunstall T."/>
            <person name="Ryder O.A."/>
            <person name="Dalen L."/>
            <person name="Bruford M.W."/>
        </authorList>
    </citation>
    <scope>NUCLEOTIDE SEQUENCE [LARGE SCALE GENOMIC DNA]</scope>
    <source>
        <strain evidence="8">SBR-YM</strain>
        <tissue evidence="8">Skin</tissue>
    </source>
</reference>
<dbReference type="FunFam" id="3.10.450.10:FF:000004">
    <property type="entry name" value="Cystatin C"/>
    <property type="match status" value="1"/>
</dbReference>
<feature type="domain" description="Cystatin" evidence="7">
    <location>
        <begin position="33"/>
        <end position="218"/>
    </location>
</feature>
<evidence type="ECO:0000256" key="3">
    <source>
        <dbReference type="ARBA" id="ARBA00022704"/>
    </source>
</evidence>
<organism evidence="8 9">
    <name type="scientific">Diceros bicornis minor</name>
    <name type="common">South-central black rhinoceros</name>
    <dbReference type="NCBI Taxonomy" id="77932"/>
    <lineage>
        <taxon>Eukaryota</taxon>
        <taxon>Metazoa</taxon>
        <taxon>Chordata</taxon>
        <taxon>Craniata</taxon>
        <taxon>Vertebrata</taxon>
        <taxon>Euteleostomi</taxon>
        <taxon>Mammalia</taxon>
        <taxon>Eutheria</taxon>
        <taxon>Laurasiatheria</taxon>
        <taxon>Perissodactyla</taxon>
        <taxon>Rhinocerotidae</taxon>
        <taxon>Diceros</taxon>
    </lineage>
</organism>
<dbReference type="GO" id="GO:0005615">
    <property type="term" value="C:extracellular space"/>
    <property type="evidence" value="ECO:0007669"/>
    <property type="project" value="TreeGrafter"/>
</dbReference>
<feature type="signal peptide" evidence="6">
    <location>
        <begin position="1"/>
        <end position="26"/>
    </location>
</feature>
<feature type="compositionally biased region" description="Gly residues" evidence="5">
    <location>
        <begin position="85"/>
        <end position="101"/>
    </location>
</feature>
<evidence type="ECO:0000259" key="7">
    <source>
        <dbReference type="SMART" id="SM00043"/>
    </source>
</evidence>
<dbReference type="PANTHER" id="PTHR46186:SF2">
    <property type="entry name" value="CYSTATIN"/>
    <property type="match status" value="1"/>
</dbReference>
<dbReference type="InterPro" id="IPR000010">
    <property type="entry name" value="Cystatin_dom"/>
</dbReference>
<evidence type="ECO:0000313" key="8">
    <source>
        <dbReference type="EMBL" id="KAF5924987.1"/>
    </source>
</evidence>
<dbReference type="EMBL" id="JACDTQ010000823">
    <property type="protein sequence ID" value="KAF5924987.1"/>
    <property type="molecule type" value="Genomic_DNA"/>
</dbReference>
<evidence type="ECO:0000256" key="2">
    <source>
        <dbReference type="ARBA" id="ARBA00022690"/>
    </source>
</evidence>
<keyword evidence="6" id="KW-0732">Signal</keyword>
<evidence type="ECO:0000256" key="5">
    <source>
        <dbReference type="SAM" id="MobiDB-lite"/>
    </source>
</evidence>
<dbReference type="Pfam" id="PF00031">
    <property type="entry name" value="Cystatin"/>
    <property type="match status" value="2"/>
</dbReference>
<dbReference type="Proteomes" id="UP000551758">
    <property type="component" value="Unassembled WGS sequence"/>
</dbReference>
<dbReference type="GO" id="GO:0031982">
    <property type="term" value="C:vesicle"/>
    <property type="evidence" value="ECO:0007669"/>
    <property type="project" value="TreeGrafter"/>
</dbReference>
<dbReference type="SMART" id="SM00043">
    <property type="entry name" value="CY"/>
    <property type="match status" value="1"/>
</dbReference>
<dbReference type="SUPFAM" id="SSF54403">
    <property type="entry name" value="Cystatin/monellin"/>
    <property type="match status" value="2"/>
</dbReference>
<feature type="compositionally biased region" description="Low complexity" evidence="5">
    <location>
        <begin position="102"/>
        <end position="118"/>
    </location>
</feature>
<proteinExistence type="inferred from homology"/>
<evidence type="ECO:0000313" key="9">
    <source>
        <dbReference type="Proteomes" id="UP000551758"/>
    </source>
</evidence>
<name>A0A7J7FAL6_DICBM</name>
<dbReference type="AlphaFoldDB" id="A0A7J7FAL6"/>
<accession>A0A7J7FAL6</accession>
<keyword evidence="9" id="KW-1185">Reference proteome</keyword>
<sequence length="220" mass="22500">MALLSRASLLLLAALALALVASPAAGASPGKRQLVGGLSEADVNEQGVQQALDFALSEYNKASNDAFHSRALRVVRARKQVRPPGRGGRGGGVGAGAGAGAGARAARAGAAGSPQGRGSTPGGRGPRDVSSPAPAVPQLSGVVTREPLAPESWSPCVQVVAGLNYFLDVEIGRTRCTKSQPNLASCPFHDPLRKTLCSFQIYTVPWMGTMSVVKSSCQDA</sequence>
<comment type="caution">
    <text evidence="8">The sequence shown here is derived from an EMBL/GenBank/DDBJ whole genome shotgun (WGS) entry which is preliminary data.</text>
</comment>
<keyword evidence="4" id="KW-1015">Disulfide bond</keyword>
<dbReference type="PANTHER" id="PTHR46186">
    <property type="entry name" value="CYSTATIN"/>
    <property type="match status" value="1"/>
</dbReference>
<evidence type="ECO:0000256" key="6">
    <source>
        <dbReference type="SAM" id="SignalP"/>
    </source>
</evidence>
<dbReference type="Gene3D" id="3.10.450.10">
    <property type="match status" value="2"/>
</dbReference>
<dbReference type="GO" id="GO:0004869">
    <property type="term" value="F:cysteine-type endopeptidase inhibitor activity"/>
    <property type="evidence" value="ECO:0007669"/>
    <property type="project" value="UniProtKB-KW"/>
</dbReference>
<dbReference type="GO" id="GO:0005737">
    <property type="term" value="C:cytoplasm"/>
    <property type="evidence" value="ECO:0007669"/>
    <property type="project" value="TreeGrafter"/>
</dbReference>